<gene>
    <name evidence="2" type="ORF">A3I48_03525</name>
</gene>
<feature type="transmembrane region" description="Helical" evidence="1">
    <location>
        <begin position="20"/>
        <end position="40"/>
    </location>
</feature>
<dbReference type="GO" id="GO:0043190">
    <property type="term" value="C:ATP-binding cassette (ABC) transporter complex"/>
    <property type="evidence" value="ECO:0007669"/>
    <property type="project" value="InterPro"/>
</dbReference>
<dbReference type="PRINTS" id="PR00164">
    <property type="entry name" value="ABC2TRNSPORT"/>
</dbReference>
<name>A0A1F5MGR6_9BACT</name>
<evidence type="ECO:0000256" key="1">
    <source>
        <dbReference type="SAM" id="Phobius"/>
    </source>
</evidence>
<reference evidence="2 3" key="1">
    <citation type="journal article" date="2016" name="Nat. Commun.">
        <title>Thousands of microbial genomes shed light on interconnected biogeochemical processes in an aquifer system.</title>
        <authorList>
            <person name="Anantharaman K."/>
            <person name="Brown C.T."/>
            <person name="Hug L.A."/>
            <person name="Sharon I."/>
            <person name="Castelle C.J."/>
            <person name="Probst A.J."/>
            <person name="Thomas B.C."/>
            <person name="Singh A."/>
            <person name="Wilkins M.J."/>
            <person name="Karaoz U."/>
            <person name="Brodie E.L."/>
            <person name="Williams K.H."/>
            <person name="Hubbard S.S."/>
            <person name="Banfield J.F."/>
        </authorList>
    </citation>
    <scope>NUCLEOTIDE SEQUENCE [LARGE SCALE GENOMIC DNA]</scope>
</reference>
<dbReference type="GO" id="GO:0140359">
    <property type="term" value="F:ABC-type transporter activity"/>
    <property type="evidence" value="ECO:0007669"/>
    <property type="project" value="InterPro"/>
</dbReference>
<feature type="transmembrane region" description="Helical" evidence="1">
    <location>
        <begin position="52"/>
        <end position="74"/>
    </location>
</feature>
<organism evidence="2 3">
    <name type="scientific">Candidatus Daviesbacteria bacterium RIFCSPLOWO2_02_FULL_36_7</name>
    <dbReference type="NCBI Taxonomy" id="1797792"/>
    <lineage>
        <taxon>Bacteria</taxon>
        <taxon>Candidatus Daviesiibacteriota</taxon>
    </lineage>
</organism>
<keyword evidence="1" id="KW-0472">Membrane</keyword>
<dbReference type="InterPro" id="IPR000412">
    <property type="entry name" value="ABC_2_transport"/>
</dbReference>
<comment type="caution">
    <text evidence="2">The sequence shown here is derived from an EMBL/GenBank/DDBJ whole genome shotgun (WGS) entry which is preliminary data.</text>
</comment>
<dbReference type="EMBL" id="MFDT01000055">
    <property type="protein sequence ID" value="OGE64554.1"/>
    <property type="molecule type" value="Genomic_DNA"/>
</dbReference>
<evidence type="ECO:0008006" key="4">
    <source>
        <dbReference type="Google" id="ProtNLM"/>
    </source>
</evidence>
<proteinExistence type="predicted"/>
<keyword evidence="1" id="KW-1133">Transmembrane helix</keyword>
<sequence>MASIFYNFQITNLGFGLVLLWINLFIFATTFGIFIVSLVLKYGHSIGPLTWILPFFVQPFAAVFYPISVLPPIFQKIAFILPISHVFEGMRYALKTGQFDAGNFWIAILLNAIYMSGSVAFFAFTLKNVLKSGRLVKLI</sequence>
<protein>
    <recommendedName>
        <fullName evidence="4">ABC-2 type transporter domain-containing protein</fullName>
    </recommendedName>
</protein>
<dbReference type="AlphaFoldDB" id="A0A1F5MGR6"/>
<dbReference type="Proteomes" id="UP000178859">
    <property type="component" value="Unassembled WGS sequence"/>
</dbReference>
<evidence type="ECO:0000313" key="2">
    <source>
        <dbReference type="EMBL" id="OGE64554.1"/>
    </source>
</evidence>
<evidence type="ECO:0000313" key="3">
    <source>
        <dbReference type="Proteomes" id="UP000178859"/>
    </source>
</evidence>
<keyword evidence="1" id="KW-0812">Transmembrane</keyword>
<feature type="transmembrane region" description="Helical" evidence="1">
    <location>
        <begin position="104"/>
        <end position="126"/>
    </location>
</feature>
<accession>A0A1F5MGR6</accession>